<keyword evidence="8 10" id="KW-0131">Cell cycle</keyword>
<feature type="binding site" evidence="10">
    <location>
        <begin position="114"/>
        <end position="120"/>
    </location>
    <ligand>
        <name>ATP</name>
        <dbReference type="ChEBI" id="CHEBI:30616"/>
    </ligand>
</feature>
<dbReference type="EC" id="6.3.2.10" evidence="10 11"/>
<dbReference type="Gene3D" id="3.90.190.20">
    <property type="entry name" value="Mur ligase, C-terminal domain"/>
    <property type="match status" value="1"/>
</dbReference>
<reference evidence="15 18" key="1">
    <citation type="submission" date="2018-02" db="EMBL/GenBank/DDBJ databases">
        <title>Deep subsurface shale carbon reservoir microbial communities from Ohio and West Virginia, USA.</title>
        <authorList>
            <person name="Wrighton K."/>
        </authorList>
    </citation>
    <scope>NUCLEOTIDE SEQUENCE [LARGE SCALE GENOMIC DNA]</scope>
    <source>
        <strain evidence="15 18">UTICA-S1B6</strain>
    </source>
</reference>
<evidence type="ECO:0000256" key="8">
    <source>
        <dbReference type="ARBA" id="ARBA00023306"/>
    </source>
</evidence>
<protein>
    <recommendedName>
        <fullName evidence="10 11">UDP-N-acetylmuramoyl-tripeptide--D-alanyl-D-alanine ligase</fullName>
        <ecNumber evidence="10 11">6.3.2.10</ecNumber>
    </recommendedName>
    <alternativeName>
        <fullName evidence="10">D-alanyl-D-alanine-adding enzyme</fullName>
    </alternativeName>
</protein>
<dbReference type="GO" id="GO:0005737">
    <property type="term" value="C:cytoplasm"/>
    <property type="evidence" value="ECO:0007669"/>
    <property type="project" value="UniProtKB-SubCell"/>
</dbReference>
<evidence type="ECO:0000259" key="13">
    <source>
        <dbReference type="Pfam" id="PF02875"/>
    </source>
</evidence>
<dbReference type="InterPro" id="IPR000713">
    <property type="entry name" value="Mur_ligase_N"/>
</dbReference>
<dbReference type="InterPro" id="IPR035911">
    <property type="entry name" value="MurE/MurF_N"/>
</dbReference>
<dbReference type="GO" id="GO:0005524">
    <property type="term" value="F:ATP binding"/>
    <property type="evidence" value="ECO:0007669"/>
    <property type="project" value="UniProtKB-UniRule"/>
</dbReference>
<evidence type="ECO:0000313" key="17">
    <source>
        <dbReference type="Proteomes" id="UP000239446"/>
    </source>
</evidence>
<dbReference type="Pfam" id="PF01225">
    <property type="entry name" value="Mur_ligase"/>
    <property type="match status" value="1"/>
</dbReference>
<dbReference type="InterPro" id="IPR004101">
    <property type="entry name" value="Mur_ligase_C"/>
</dbReference>
<keyword evidence="9 10" id="KW-0961">Cell wall biogenesis/degradation</keyword>
<evidence type="ECO:0000256" key="7">
    <source>
        <dbReference type="ARBA" id="ARBA00022984"/>
    </source>
</evidence>
<keyword evidence="3 10" id="KW-0132">Cell division</keyword>
<evidence type="ECO:0000259" key="12">
    <source>
        <dbReference type="Pfam" id="PF01225"/>
    </source>
</evidence>
<dbReference type="EMBL" id="PTIU01000006">
    <property type="protein sequence ID" value="PPK55264.1"/>
    <property type="molecule type" value="Genomic_DNA"/>
</dbReference>
<organism evidence="16 17">
    <name type="scientific">Marinobacter persicus</name>
    <dbReference type="NCBI Taxonomy" id="930118"/>
    <lineage>
        <taxon>Bacteria</taxon>
        <taxon>Pseudomonadati</taxon>
        <taxon>Pseudomonadota</taxon>
        <taxon>Gammaproteobacteria</taxon>
        <taxon>Pseudomonadales</taxon>
        <taxon>Marinobacteraceae</taxon>
        <taxon>Marinobacter</taxon>
    </lineage>
</organism>
<dbReference type="InterPro" id="IPR005863">
    <property type="entry name" value="UDP-N-AcMur_synth"/>
</dbReference>
<sequence>MMRDFLLSQACQWLEARPAGADADLDSLRFSGVSTDTRTVSAGQLFVALRGDRFDGHQFLEQARSQGAVAAVVDAADSSVALPQLVVPDTLTALAALASGNRNESAARLIAITGSSGKTTVRQMTASILERMGSALATEGNLNNHIGVPLTLFRLEPGHAYGAIELGASGLGEIAWTVALVRPEVAILTNAGQAHLEGFGSYQNIVSAKGEIIDGVPENGTVVLNRDDPAFEQWLKRADGRRVRSVSLAGYPDADYRADNRQVSEQGVSADVYGPEGWQFRLELPLAGEHNLMNAMLAIAACRELGASDQQLAEGLSVLTPVKGRLQIIKVSEQLTLIDDSYNANPTSMKAALDVLAGFSGTRVAVFGAMAELGQDSEALHREVGEHARIRGIERLLAVGPGGEAYAEGFGAKSEVMQNHDQAVQAIGDTAPGPMTVLVKGSRSSAMDRVVEGIQNKVTNSCCSG</sequence>
<evidence type="ECO:0000256" key="6">
    <source>
        <dbReference type="ARBA" id="ARBA00022960"/>
    </source>
</evidence>
<comment type="pathway">
    <text evidence="10 11">Cell wall biogenesis; peptidoglycan biosynthesis.</text>
</comment>
<evidence type="ECO:0000256" key="9">
    <source>
        <dbReference type="ARBA" id="ARBA00023316"/>
    </source>
</evidence>
<comment type="catalytic activity">
    <reaction evidence="10 11">
        <text>D-alanyl-D-alanine + UDP-N-acetyl-alpha-D-muramoyl-L-alanyl-gamma-D-glutamyl-meso-2,6-diaminopimelate + ATP = UDP-N-acetyl-alpha-D-muramoyl-L-alanyl-gamma-D-glutamyl-meso-2,6-diaminopimeloyl-D-alanyl-D-alanine + ADP + phosphate + H(+)</text>
        <dbReference type="Rhea" id="RHEA:28374"/>
        <dbReference type="ChEBI" id="CHEBI:15378"/>
        <dbReference type="ChEBI" id="CHEBI:30616"/>
        <dbReference type="ChEBI" id="CHEBI:43474"/>
        <dbReference type="ChEBI" id="CHEBI:57822"/>
        <dbReference type="ChEBI" id="CHEBI:61386"/>
        <dbReference type="ChEBI" id="CHEBI:83905"/>
        <dbReference type="ChEBI" id="CHEBI:456216"/>
        <dbReference type="EC" id="6.3.2.10"/>
    </reaction>
</comment>
<keyword evidence="4 10" id="KW-0547">Nucleotide-binding</keyword>
<evidence type="ECO:0000256" key="11">
    <source>
        <dbReference type="RuleBase" id="RU004136"/>
    </source>
</evidence>
<dbReference type="GO" id="GO:0008360">
    <property type="term" value="P:regulation of cell shape"/>
    <property type="evidence" value="ECO:0007669"/>
    <property type="project" value="UniProtKB-KW"/>
</dbReference>
<dbReference type="GO" id="GO:0047480">
    <property type="term" value="F:UDP-N-acetylmuramoyl-tripeptide-D-alanyl-D-alanine ligase activity"/>
    <property type="evidence" value="ECO:0007669"/>
    <property type="project" value="UniProtKB-UniRule"/>
</dbReference>
<evidence type="ECO:0000259" key="14">
    <source>
        <dbReference type="Pfam" id="PF08245"/>
    </source>
</evidence>
<feature type="domain" description="Mur ligase N-terminal catalytic" evidence="12">
    <location>
        <begin position="30"/>
        <end position="99"/>
    </location>
</feature>
<keyword evidence="1 10" id="KW-0963">Cytoplasm</keyword>
<dbReference type="GO" id="GO:0051301">
    <property type="term" value="P:cell division"/>
    <property type="evidence" value="ECO:0007669"/>
    <property type="project" value="UniProtKB-KW"/>
</dbReference>
<gene>
    <name evidence="10" type="primary">murF</name>
    <name evidence="16" type="ORF">B0H24_100625</name>
    <name evidence="15" type="ORF">BY455_10625</name>
</gene>
<evidence type="ECO:0000256" key="2">
    <source>
        <dbReference type="ARBA" id="ARBA00022598"/>
    </source>
</evidence>
<dbReference type="Pfam" id="PF08245">
    <property type="entry name" value="Mur_ligase_M"/>
    <property type="match status" value="1"/>
</dbReference>
<dbReference type="RefSeq" id="WP_104415547.1">
    <property type="nucleotide sequence ID" value="NZ_PTIT01000006.1"/>
</dbReference>
<dbReference type="PANTHER" id="PTHR43024">
    <property type="entry name" value="UDP-N-ACETYLMURAMOYL-TRIPEPTIDE--D-ALANYL-D-ALANINE LIGASE"/>
    <property type="match status" value="1"/>
</dbReference>
<evidence type="ECO:0000256" key="3">
    <source>
        <dbReference type="ARBA" id="ARBA00022618"/>
    </source>
</evidence>
<dbReference type="Proteomes" id="UP000239446">
    <property type="component" value="Unassembled WGS sequence"/>
</dbReference>
<dbReference type="GO" id="GO:0071555">
    <property type="term" value="P:cell wall organization"/>
    <property type="evidence" value="ECO:0007669"/>
    <property type="project" value="UniProtKB-KW"/>
</dbReference>
<dbReference type="EMBL" id="PTIT01000006">
    <property type="protein sequence ID" value="PPK52288.1"/>
    <property type="molecule type" value="Genomic_DNA"/>
</dbReference>
<comment type="function">
    <text evidence="10 11">Involved in cell wall formation. Catalyzes the final step in the synthesis of UDP-N-acetylmuramoyl-pentapeptide, the precursor of murein.</text>
</comment>
<evidence type="ECO:0000256" key="10">
    <source>
        <dbReference type="HAMAP-Rule" id="MF_02019"/>
    </source>
</evidence>
<dbReference type="NCBIfam" id="TIGR01143">
    <property type="entry name" value="murF"/>
    <property type="match status" value="1"/>
</dbReference>
<dbReference type="Pfam" id="PF02875">
    <property type="entry name" value="Mur_ligase_C"/>
    <property type="match status" value="1"/>
</dbReference>
<evidence type="ECO:0000256" key="1">
    <source>
        <dbReference type="ARBA" id="ARBA00022490"/>
    </source>
</evidence>
<evidence type="ECO:0000256" key="5">
    <source>
        <dbReference type="ARBA" id="ARBA00022840"/>
    </source>
</evidence>
<dbReference type="SUPFAM" id="SSF53244">
    <property type="entry name" value="MurD-like peptide ligases, peptide-binding domain"/>
    <property type="match status" value="1"/>
</dbReference>
<feature type="domain" description="Mur ligase central" evidence="14">
    <location>
        <begin position="112"/>
        <end position="302"/>
    </location>
</feature>
<comment type="similarity">
    <text evidence="10">Belongs to the MurCDEF family. MurF subfamily.</text>
</comment>
<feature type="domain" description="Mur ligase C-terminal" evidence="13">
    <location>
        <begin position="324"/>
        <end position="443"/>
    </location>
</feature>
<keyword evidence="5 10" id="KW-0067">ATP-binding</keyword>
<evidence type="ECO:0000313" key="16">
    <source>
        <dbReference type="EMBL" id="PPK55264.1"/>
    </source>
</evidence>
<keyword evidence="18" id="KW-1185">Reference proteome</keyword>
<keyword evidence="2 10" id="KW-0436">Ligase</keyword>
<comment type="subcellular location">
    <subcellularLocation>
        <location evidence="10 11">Cytoplasm</location>
    </subcellularLocation>
</comment>
<dbReference type="SUPFAM" id="SSF63418">
    <property type="entry name" value="MurE/MurF N-terminal domain"/>
    <property type="match status" value="1"/>
</dbReference>
<proteinExistence type="inferred from homology"/>
<dbReference type="InterPro" id="IPR036565">
    <property type="entry name" value="Mur-like_cat_sf"/>
</dbReference>
<name>A0A2S6G7U8_9GAMM</name>
<accession>A0A2S6G7U8</accession>
<keyword evidence="6 10" id="KW-0133">Cell shape</keyword>
<dbReference type="SUPFAM" id="SSF53623">
    <property type="entry name" value="MurD-like peptide ligases, catalytic domain"/>
    <property type="match status" value="1"/>
</dbReference>
<dbReference type="STRING" id="930118.SAMN05216429_106206"/>
<dbReference type="HAMAP" id="MF_02019">
    <property type="entry name" value="MurF"/>
    <property type="match status" value="1"/>
</dbReference>
<comment type="caution">
    <text evidence="16">The sequence shown here is derived from an EMBL/GenBank/DDBJ whole genome shotgun (WGS) entry which is preliminary data.</text>
</comment>
<evidence type="ECO:0000256" key="4">
    <source>
        <dbReference type="ARBA" id="ARBA00022741"/>
    </source>
</evidence>
<dbReference type="InterPro" id="IPR013221">
    <property type="entry name" value="Mur_ligase_cen"/>
</dbReference>
<dbReference type="PANTHER" id="PTHR43024:SF1">
    <property type="entry name" value="UDP-N-ACETYLMURAMOYL-TRIPEPTIDE--D-ALANYL-D-ALANINE LIGASE"/>
    <property type="match status" value="1"/>
</dbReference>
<evidence type="ECO:0000313" key="18">
    <source>
        <dbReference type="Proteomes" id="UP000239648"/>
    </source>
</evidence>
<dbReference type="InterPro" id="IPR051046">
    <property type="entry name" value="MurCDEF_CellWall_CoF430Synth"/>
</dbReference>
<dbReference type="UniPathway" id="UPA00219"/>
<dbReference type="Gene3D" id="3.40.1390.10">
    <property type="entry name" value="MurE/MurF, N-terminal domain"/>
    <property type="match status" value="1"/>
</dbReference>
<dbReference type="InterPro" id="IPR036615">
    <property type="entry name" value="Mur_ligase_C_dom_sf"/>
</dbReference>
<evidence type="ECO:0000313" key="15">
    <source>
        <dbReference type="EMBL" id="PPK52288.1"/>
    </source>
</evidence>
<dbReference type="OrthoDB" id="9801978at2"/>
<dbReference type="Gene3D" id="3.40.1190.10">
    <property type="entry name" value="Mur-like, catalytic domain"/>
    <property type="match status" value="1"/>
</dbReference>
<reference evidence="16 17" key="2">
    <citation type="submission" date="2018-02" db="EMBL/GenBank/DDBJ databases">
        <title>Subsurface microbial communities from deep shales in Ohio and West Virginia, USA.</title>
        <authorList>
            <person name="Wrighton K."/>
        </authorList>
    </citation>
    <scope>NUCLEOTIDE SEQUENCE [LARGE SCALE GENOMIC DNA]</scope>
    <source>
        <strain evidence="16 17">UTICA-S1B9</strain>
    </source>
</reference>
<dbReference type="Proteomes" id="UP000239648">
    <property type="component" value="Unassembled WGS sequence"/>
</dbReference>
<keyword evidence="7 10" id="KW-0573">Peptidoglycan synthesis</keyword>
<dbReference type="AlphaFoldDB" id="A0A2S6G7U8"/>
<dbReference type="GO" id="GO:0009252">
    <property type="term" value="P:peptidoglycan biosynthetic process"/>
    <property type="evidence" value="ECO:0007669"/>
    <property type="project" value="UniProtKB-UniRule"/>
</dbReference>